<gene>
    <name evidence="4" type="ORF">AMTR_s00106p00132730</name>
</gene>
<feature type="transmembrane region" description="Helical" evidence="3">
    <location>
        <begin position="61"/>
        <end position="81"/>
    </location>
</feature>
<comment type="subcellular location">
    <subcellularLocation>
        <location evidence="1">Plastid</location>
        <location evidence="1">Chloroplast thylakoid membrane</location>
        <topology evidence="1">Multi-pass membrane protein</topology>
    </subcellularLocation>
</comment>
<evidence type="ECO:0000256" key="3">
    <source>
        <dbReference type="SAM" id="Phobius"/>
    </source>
</evidence>
<dbReference type="InterPro" id="IPR023201">
    <property type="entry name" value="SecY_dom_sf"/>
</dbReference>
<dbReference type="InterPro" id="IPR002208">
    <property type="entry name" value="SecY/SEC61-alpha"/>
</dbReference>
<evidence type="ECO:0008006" key="6">
    <source>
        <dbReference type="Google" id="ProtNLM"/>
    </source>
</evidence>
<comment type="similarity">
    <text evidence="2">Belongs to the SecY/SEC61-alpha family.</text>
</comment>
<dbReference type="Gramene" id="ERN00755">
    <property type="protein sequence ID" value="ERN00755"/>
    <property type="gene ID" value="AMTR_s00106p00132730"/>
</dbReference>
<evidence type="ECO:0000313" key="4">
    <source>
        <dbReference type="EMBL" id="ERN00755.1"/>
    </source>
</evidence>
<keyword evidence="3" id="KW-0472">Membrane</keyword>
<dbReference type="STRING" id="13333.W1P1D6"/>
<dbReference type="HOGENOM" id="CLU_2309867_0_0_1"/>
<evidence type="ECO:0000313" key="5">
    <source>
        <dbReference type="Proteomes" id="UP000017836"/>
    </source>
</evidence>
<evidence type="ECO:0000256" key="2">
    <source>
        <dbReference type="RuleBase" id="RU004349"/>
    </source>
</evidence>
<dbReference type="PANTHER" id="PTHR10906">
    <property type="entry name" value="SECY/SEC61-ALPHA FAMILY MEMBER"/>
    <property type="match status" value="1"/>
</dbReference>
<protein>
    <recommendedName>
        <fullName evidence="6">Translocon Sec61/SecY plug domain-containing protein</fullName>
    </recommendedName>
</protein>
<reference evidence="5" key="1">
    <citation type="journal article" date="2013" name="Science">
        <title>The Amborella genome and the evolution of flowering plants.</title>
        <authorList>
            <consortium name="Amborella Genome Project"/>
        </authorList>
    </citation>
    <scope>NUCLEOTIDE SEQUENCE [LARGE SCALE GENOMIC DNA]</scope>
</reference>
<keyword evidence="3" id="KW-1133">Transmembrane helix</keyword>
<dbReference type="AlphaFoldDB" id="W1P1D6"/>
<proteinExistence type="inferred from homology"/>
<keyword evidence="3" id="KW-0812">Transmembrane</keyword>
<name>W1P1D6_AMBTC</name>
<sequence>MMQQLVGSKLINVDNSVREGRALLNATQKFLGFTIAFSDAVAYVLSGNYGSVSQLGAKNSILIILQLFFASVIVLCLDELLQKGYGLGSSISLFITTNMW</sequence>
<dbReference type="SUPFAM" id="SSF103491">
    <property type="entry name" value="Preprotein translocase SecY subunit"/>
    <property type="match status" value="1"/>
</dbReference>
<keyword evidence="5" id="KW-1185">Reference proteome</keyword>
<dbReference type="GO" id="GO:0015031">
    <property type="term" value="P:protein transport"/>
    <property type="evidence" value="ECO:0007669"/>
    <property type="project" value="InterPro"/>
</dbReference>
<dbReference type="eggNOG" id="KOG1373">
    <property type="taxonomic scope" value="Eukaryota"/>
</dbReference>
<organism evidence="4 5">
    <name type="scientific">Amborella trichopoda</name>
    <dbReference type="NCBI Taxonomy" id="13333"/>
    <lineage>
        <taxon>Eukaryota</taxon>
        <taxon>Viridiplantae</taxon>
        <taxon>Streptophyta</taxon>
        <taxon>Embryophyta</taxon>
        <taxon>Tracheophyta</taxon>
        <taxon>Spermatophyta</taxon>
        <taxon>Magnoliopsida</taxon>
        <taxon>Amborellales</taxon>
        <taxon>Amborellaceae</taxon>
        <taxon>Amborella</taxon>
    </lineage>
</organism>
<dbReference type="EMBL" id="KI394815">
    <property type="protein sequence ID" value="ERN00755.1"/>
    <property type="molecule type" value="Genomic_DNA"/>
</dbReference>
<dbReference type="Gene3D" id="1.10.3370.10">
    <property type="entry name" value="SecY subunit domain"/>
    <property type="match status" value="1"/>
</dbReference>
<feature type="transmembrane region" description="Helical" evidence="3">
    <location>
        <begin position="30"/>
        <end position="49"/>
    </location>
</feature>
<dbReference type="OMA" id="FITTNMW"/>
<dbReference type="Proteomes" id="UP000017836">
    <property type="component" value="Unassembled WGS sequence"/>
</dbReference>
<dbReference type="GO" id="GO:0009535">
    <property type="term" value="C:chloroplast thylakoid membrane"/>
    <property type="evidence" value="ECO:0007669"/>
    <property type="project" value="UniProtKB-SubCell"/>
</dbReference>
<accession>W1P1D6</accession>
<dbReference type="Pfam" id="PF00344">
    <property type="entry name" value="SecY"/>
    <property type="match status" value="1"/>
</dbReference>
<evidence type="ECO:0000256" key="1">
    <source>
        <dbReference type="ARBA" id="ARBA00004454"/>
    </source>
</evidence>